<gene>
    <name evidence="13" type="ORF">SAMN05216421_0725</name>
</gene>
<evidence type="ECO:0000313" key="14">
    <source>
        <dbReference type="Proteomes" id="UP000243207"/>
    </source>
</evidence>
<evidence type="ECO:0000256" key="1">
    <source>
        <dbReference type="ARBA" id="ARBA00004651"/>
    </source>
</evidence>
<dbReference type="STRING" id="487184.SAMN05216421_0725"/>
<feature type="transmembrane region" description="Helical" evidence="11">
    <location>
        <begin position="116"/>
        <end position="146"/>
    </location>
</feature>
<name>A0A1H1NN35_9GAMM</name>
<evidence type="ECO:0000256" key="6">
    <source>
        <dbReference type="ARBA" id="ARBA00022692"/>
    </source>
</evidence>
<evidence type="ECO:0000256" key="3">
    <source>
        <dbReference type="ARBA" id="ARBA00022448"/>
    </source>
</evidence>
<dbReference type="PIRSF" id="PIRSF006648">
    <property type="entry name" value="DrrB"/>
    <property type="match status" value="1"/>
</dbReference>
<protein>
    <recommendedName>
        <fullName evidence="11">Transport permease protein</fullName>
    </recommendedName>
</protein>
<keyword evidence="4 11" id="KW-1003">Cell membrane</keyword>
<evidence type="ECO:0000313" key="13">
    <source>
        <dbReference type="EMBL" id="SDS00378.1"/>
    </source>
</evidence>
<evidence type="ECO:0000256" key="8">
    <source>
        <dbReference type="ARBA" id="ARBA00022989"/>
    </source>
</evidence>
<evidence type="ECO:0000256" key="4">
    <source>
        <dbReference type="ARBA" id="ARBA00022475"/>
    </source>
</evidence>
<evidence type="ECO:0000256" key="9">
    <source>
        <dbReference type="ARBA" id="ARBA00023047"/>
    </source>
</evidence>
<proteinExistence type="inferred from homology"/>
<evidence type="ECO:0000256" key="2">
    <source>
        <dbReference type="ARBA" id="ARBA00007783"/>
    </source>
</evidence>
<feature type="transmembrane region" description="Helical" evidence="11">
    <location>
        <begin position="247"/>
        <end position="265"/>
    </location>
</feature>
<organism evidence="13 14">
    <name type="scientific">Halopseudomonas xinjiangensis</name>
    <dbReference type="NCBI Taxonomy" id="487184"/>
    <lineage>
        <taxon>Bacteria</taxon>
        <taxon>Pseudomonadati</taxon>
        <taxon>Pseudomonadota</taxon>
        <taxon>Gammaproteobacteria</taxon>
        <taxon>Pseudomonadales</taxon>
        <taxon>Pseudomonadaceae</taxon>
        <taxon>Halopseudomonas</taxon>
    </lineage>
</organism>
<dbReference type="Proteomes" id="UP000243207">
    <property type="component" value="Chromosome I"/>
</dbReference>
<keyword evidence="8 11" id="KW-1133">Transmembrane helix</keyword>
<feature type="transmembrane region" description="Helical" evidence="11">
    <location>
        <begin position="191"/>
        <end position="209"/>
    </location>
</feature>
<keyword evidence="5" id="KW-0762">Sugar transport</keyword>
<keyword evidence="14" id="KW-1185">Reference proteome</keyword>
<evidence type="ECO:0000256" key="5">
    <source>
        <dbReference type="ARBA" id="ARBA00022597"/>
    </source>
</evidence>
<dbReference type="PROSITE" id="PS51012">
    <property type="entry name" value="ABC_TM2"/>
    <property type="match status" value="1"/>
</dbReference>
<evidence type="ECO:0000256" key="7">
    <source>
        <dbReference type="ARBA" id="ARBA00022903"/>
    </source>
</evidence>
<dbReference type="RefSeq" id="WP_093391869.1">
    <property type="nucleotide sequence ID" value="NZ_LT629736.1"/>
</dbReference>
<dbReference type="EMBL" id="LT629736">
    <property type="protein sequence ID" value="SDS00378.1"/>
    <property type="molecule type" value="Genomic_DNA"/>
</dbReference>
<feature type="domain" description="ABC transmembrane type-2" evidence="12">
    <location>
        <begin position="39"/>
        <end position="268"/>
    </location>
</feature>
<dbReference type="OrthoDB" id="9786910at2"/>
<reference evidence="14" key="1">
    <citation type="submission" date="2016-10" db="EMBL/GenBank/DDBJ databases">
        <authorList>
            <person name="Varghese N."/>
            <person name="Submissions S."/>
        </authorList>
    </citation>
    <scope>NUCLEOTIDE SEQUENCE [LARGE SCALE GENOMIC DNA]</scope>
    <source>
        <strain evidence="14">NRRL B-51270</strain>
    </source>
</reference>
<dbReference type="PANTHER" id="PTHR30413">
    <property type="entry name" value="INNER MEMBRANE TRANSPORT PERMEASE"/>
    <property type="match status" value="1"/>
</dbReference>
<dbReference type="InterPro" id="IPR000412">
    <property type="entry name" value="ABC_2_transport"/>
</dbReference>
<keyword evidence="6 11" id="KW-0812">Transmembrane</keyword>
<comment type="subcellular location">
    <subcellularLocation>
        <location evidence="11">Cell inner membrane</location>
        <topology evidence="11">Multi-pass membrane protein</topology>
    </subcellularLocation>
    <subcellularLocation>
        <location evidence="1">Cell membrane</location>
        <topology evidence="1">Multi-pass membrane protein</topology>
    </subcellularLocation>
</comment>
<feature type="transmembrane region" description="Helical" evidence="11">
    <location>
        <begin position="158"/>
        <end position="184"/>
    </location>
</feature>
<dbReference type="AlphaFoldDB" id="A0A1H1NN35"/>
<dbReference type="GO" id="GO:0140359">
    <property type="term" value="F:ABC-type transporter activity"/>
    <property type="evidence" value="ECO:0007669"/>
    <property type="project" value="InterPro"/>
</dbReference>
<comment type="similarity">
    <text evidence="2 11">Belongs to the ABC-2 integral membrane protein family.</text>
</comment>
<sequence length="276" mass="31000">MQRFDISPVRLAKDIWIHRGLIFNLSKREIVGRYRGSFIGIFWSFLTPLLMLVVFTFVFGEIFQARWGARGGGGGQGSLDFAVALFAGLLIFNFFSECISKAPGLVTSSANYVKKVVFPLEILTPVTLIAALFHLLAGYSILFLLMLFSSWEFSWHTLLLPVVFAPFLVLILGLTWGLSALGVYLRDVGQLIAPILTAMMFLSPIFYPLSSVHEKYLWIYQINPLTFIIEQTRAVLLESQIPNWNGYLLYSAVSVVVAFAGFAMFQKTRKGFADVL</sequence>
<dbReference type="InterPro" id="IPR013525">
    <property type="entry name" value="ABC2_TM"/>
</dbReference>
<feature type="transmembrane region" description="Helical" evidence="11">
    <location>
        <begin position="79"/>
        <end position="95"/>
    </location>
</feature>
<dbReference type="PANTHER" id="PTHR30413:SF10">
    <property type="entry name" value="CAPSULE POLYSACCHARIDE EXPORT INNER-MEMBRANE PROTEIN CTRC"/>
    <property type="match status" value="1"/>
</dbReference>
<dbReference type="GO" id="GO:0015920">
    <property type="term" value="P:lipopolysaccharide transport"/>
    <property type="evidence" value="ECO:0007669"/>
    <property type="project" value="TreeGrafter"/>
</dbReference>
<feature type="transmembrane region" description="Helical" evidence="11">
    <location>
        <begin position="37"/>
        <end position="59"/>
    </location>
</feature>
<dbReference type="InterPro" id="IPR047817">
    <property type="entry name" value="ABC2_TM_bact-type"/>
</dbReference>
<dbReference type="GO" id="GO:0043190">
    <property type="term" value="C:ATP-binding cassette (ABC) transporter complex"/>
    <property type="evidence" value="ECO:0007669"/>
    <property type="project" value="InterPro"/>
</dbReference>
<dbReference type="GO" id="GO:0015774">
    <property type="term" value="P:polysaccharide transport"/>
    <property type="evidence" value="ECO:0007669"/>
    <property type="project" value="UniProtKB-KW"/>
</dbReference>
<keyword evidence="10 11" id="KW-0472">Membrane</keyword>
<accession>A0A1H1NN35</accession>
<evidence type="ECO:0000256" key="11">
    <source>
        <dbReference type="RuleBase" id="RU361157"/>
    </source>
</evidence>
<keyword evidence="7" id="KW-0972">Capsule biogenesis/degradation</keyword>
<evidence type="ECO:0000259" key="12">
    <source>
        <dbReference type="PROSITE" id="PS51012"/>
    </source>
</evidence>
<keyword evidence="9" id="KW-0625">Polysaccharide transport</keyword>
<evidence type="ECO:0000256" key="10">
    <source>
        <dbReference type="ARBA" id="ARBA00023136"/>
    </source>
</evidence>
<keyword evidence="3 11" id="KW-0813">Transport</keyword>
<dbReference type="Pfam" id="PF01061">
    <property type="entry name" value="ABC2_membrane"/>
    <property type="match status" value="1"/>
</dbReference>